<feature type="domain" description="Nucleolar 27S pre-rRNA processing Urb2/Npa2 C-terminal" evidence="1">
    <location>
        <begin position="1123"/>
        <end position="1356"/>
    </location>
</feature>
<evidence type="ECO:0000313" key="3">
    <source>
        <dbReference type="Proteomes" id="UP000007148"/>
    </source>
</evidence>
<dbReference type="OrthoDB" id="160374at2759"/>
<dbReference type="STRING" id="1109443.G4TFS3"/>
<comment type="caution">
    <text evidence="2">The sequence shown here is derived from an EMBL/GenBank/DDBJ whole genome shotgun (WGS) entry which is preliminary data.</text>
</comment>
<dbReference type="eggNOG" id="ENOG502S5N7">
    <property type="taxonomic scope" value="Eukaryota"/>
</dbReference>
<name>G4TFS3_SERID</name>
<organism evidence="2 3">
    <name type="scientific">Serendipita indica (strain DSM 11827)</name>
    <name type="common">Root endophyte fungus</name>
    <name type="synonym">Piriformospora indica</name>
    <dbReference type="NCBI Taxonomy" id="1109443"/>
    <lineage>
        <taxon>Eukaryota</taxon>
        <taxon>Fungi</taxon>
        <taxon>Dikarya</taxon>
        <taxon>Basidiomycota</taxon>
        <taxon>Agaricomycotina</taxon>
        <taxon>Agaricomycetes</taxon>
        <taxon>Sebacinales</taxon>
        <taxon>Serendipitaceae</taxon>
        <taxon>Serendipita</taxon>
    </lineage>
</organism>
<dbReference type="Pfam" id="PF10441">
    <property type="entry name" value="Urb2"/>
    <property type="match status" value="1"/>
</dbReference>
<evidence type="ECO:0000259" key="1">
    <source>
        <dbReference type="Pfam" id="PF10441"/>
    </source>
</evidence>
<keyword evidence="3" id="KW-1185">Reference proteome</keyword>
<dbReference type="InParanoid" id="G4TFS3"/>
<sequence>MTSGSPEAFLKRLKSTNSIPLALSAWKDKDFYLPSKGQHIAAWALDHLLKTPVAVHNVLIWRLLDDIILGTTGSYSQWLSSVLYKTPTVPILASLLRPAPDEKPRKDAKELAEVSRRVMEVILPMAFPRTRFETVLDCLWAAFASVSHPRAPKEMSYHQMVALRGFQAAFANATNKGKVYSNFIQNHFVSWLQALHTSQSDVELEKELWQSGRDILTSLDALKSLHNPETKPQENYFEHLKAAATSTPIVLQVAPRIFRDQAAATKVHRIQLANMKLDTSTSRLFSSYVAVYVDCAEDQQPQALLDHMRVIEATPDISIRDQEWKAILMRIRDVVFTRLVSQLDSSNKAKYLEILAIIGRIDYNLLLPHIILLLRLMASYHGPTQPCTDLFQVLIDYHSRTRTLDQLCQAILEAAISMQEASLNMETRDTEGQGVDILNGPLYGIQGGKALCKAVNLTLTPGQVPTFTDYCVSKMCESLSSLKTILDAKIPDDHTVRSAALTATYICRASSFILPHLPSSNLSWTRLDMDIIGRRLQDEFILSGLQICLQSGSSATWGCQILGASILHLVSLLNQMDSWPTLQIPYARVIPYMEGSIVFSNAGVIPDLQLEAARILCRASSLEIAQSAFQHILDNMDCASNASWNGRTAGMSSESLSCAYWHLLSIQELQNLAVHATDQQLKQFSNLLFLCYDPSITSSQCSAITPASCIHRLLKSAQFWECSRIHEQLFSIVLPKTAQVNIQKPSTINLSSDSLLSISRSFGILLGFPFEVIKPHINILAQRAILADIAISNLEPSSIRTLTYMRTILRTFVSRRMRDHQTAFREFMSTWAVVDSLYLSCQITSIQDEAFSQSTTQLLDLAYRSLLNAKRAPRDDITRTGKMISLQSRSIDALSSLHLECLAIILFAVGDYLKNSELDESVVREARTMASPIASRLRTNLPRYSSGVKALRSCLYVQRMTNDWSQSEQGHLPLYQNLYNAIFKSKLESLDAEETFAQFLWAVVDSLEGVSQFSEYHEVFLAGYSLAAQKADNWSPIDQPLHKLSRSLTPDTYEKFIELVQNSFITALKPAQPTLLHALMVTFRAAPEGTYRILRATASRSIQHVSSIKIFQWDETSMRLNQELLSYILYICLEKPILLGHASIGSLLVIISSLVHGSEYKCLKTSIETFDKIVSITSALIRNRRDLLLSALPHLAIVLAHTMKQFASVQPNLGQRQRQAVSNKLAPWVTLDQPLGPTEAAAFSRLLVSLKTKTVTRTKFQVPTGLNDTNPESQSLAKPFGKHASSVLLAYLDLVTDQLCVISRSVRAELAPGLYVLCELTGERGRDALMAGLDQEKSVMLKSLWSAYEKQKYIGQG</sequence>
<dbReference type="Proteomes" id="UP000007148">
    <property type="component" value="Unassembled WGS sequence"/>
</dbReference>
<dbReference type="InterPro" id="IPR018849">
    <property type="entry name" value="Urb2/Npa2_C"/>
</dbReference>
<gene>
    <name evidence="2" type="ORF">PIIN_04096</name>
</gene>
<dbReference type="EMBL" id="CAFZ01000074">
    <property type="protein sequence ID" value="CCA70157.1"/>
    <property type="molecule type" value="Genomic_DNA"/>
</dbReference>
<reference evidence="2 3" key="1">
    <citation type="journal article" date="2011" name="PLoS Pathog.">
        <title>Endophytic Life Strategies Decoded by Genome and Transcriptome Analyses of the Mutualistic Root Symbiont Piriformospora indica.</title>
        <authorList>
            <person name="Zuccaro A."/>
            <person name="Lahrmann U."/>
            <person name="Guldener U."/>
            <person name="Langen G."/>
            <person name="Pfiffi S."/>
            <person name="Biedenkopf D."/>
            <person name="Wong P."/>
            <person name="Samans B."/>
            <person name="Grimm C."/>
            <person name="Basiewicz M."/>
            <person name="Murat C."/>
            <person name="Martin F."/>
            <person name="Kogel K.H."/>
        </authorList>
    </citation>
    <scope>NUCLEOTIDE SEQUENCE [LARGE SCALE GENOMIC DNA]</scope>
    <source>
        <strain evidence="2 3">DSM 11827</strain>
    </source>
</reference>
<proteinExistence type="predicted"/>
<protein>
    <recommendedName>
        <fullName evidence="1">Nucleolar 27S pre-rRNA processing Urb2/Npa2 C-terminal domain-containing protein</fullName>
    </recommendedName>
</protein>
<accession>G4TFS3</accession>
<evidence type="ECO:0000313" key="2">
    <source>
        <dbReference type="EMBL" id="CCA70157.1"/>
    </source>
</evidence>
<dbReference type="HOGENOM" id="CLU_002353_0_0_1"/>